<sequence length="93" mass="11128">MKWLLGPLIFLSKIDVSTWCGRSVNEPLLQPLQLFSTISPFSQQFKLELFLQFLKNNKEIALLVKWKYHHPSRKERFLCTFNILWTNFACPWI</sequence>
<evidence type="ECO:0000313" key="2">
    <source>
        <dbReference type="Proteomes" id="UP000033163"/>
    </source>
</evidence>
<reference evidence="2" key="1">
    <citation type="submission" date="2015-03" db="EMBL/GenBank/DDBJ databases">
        <authorList>
            <person name="Wibberg D."/>
        </authorList>
    </citation>
    <scope>NUCLEOTIDE SEQUENCE [LARGE SCALE GENOMIC DNA]</scope>
</reference>
<gene>
    <name evidence="1" type="ORF">PRIO_2219</name>
</gene>
<dbReference type="KEGG" id="pri:PRIO_2219"/>
<dbReference type="AlphaFoldDB" id="A0A0E3WH41"/>
<protein>
    <submittedName>
        <fullName evidence="1">Uncharacterized protein</fullName>
    </submittedName>
</protein>
<dbReference type="PATRIC" id="fig|1073571.4.peg.2353"/>
<evidence type="ECO:0000313" key="1">
    <source>
        <dbReference type="EMBL" id="CQR54628.1"/>
    </source>
</evidence>
<organism evidence="1 2">
    <name type="scientific">Paenibacillus riograndensis SBR5</name>
    <dbReference type="NCBI Taxonomy" id="1073571"/>
    <lineage>
        <taxon>Bacteria</taxon>
        <taxon>Bacillati</taxon>
        <taxon>Bacillota</taxon>
        <taxon>Bacilli</taxon>
        <taxon>Bacillales</taxon>
        <taxon>Paenibacillaceae</taxon>
        <taxon>Paenibacillus</taxon>
        <taxon>Paenibacillus sonchi group</taxon>
    </lineage>
</organism>
<proteinExistence type="predicted"/>
<dbReference type="HOGENOM" id="CLU_2396880_0_0_9"/>
<accession>A0A0E3WH41</accession>
<dbReference type="Proteomes" id="UP000033163">
    <property type="component" value="Chromosome I"/>
</dbReference>
<name>A0A0E3WH41_9BACL</name>
<dbReference type="EMBL" id="LN831776">
    <property type="protein sequence ID" value="CQR54628.1"/>
    <property type="molecule type" value="Genomic_DNA"/>
</dbReference>